<keyword evidence="6" id="KW-0732">Signal</keyword>
<keyword evidence="10 13" id="KW-0472">Membrane</keyword>
<evidence type="ECO:0000256" key="11">
    <source>
        <dbReference type="ARBA" id="ARBA00023170"/>
    </source>
</evidence>
<dbReference type="GO" id="GO:0004672">
    <property type="term" value="F:protein kinase activity"/>
    <property type="evidence" value="ECO:0007669"/>
    <property type="project" value="InterPro"/>
</dbReference>
<evidence type="ECO:0000256" key="8">
    <source>
        <dbReference type="ARBA" id="ARBA00022840"/>
    </source>
</evidence>
<dbReference type="Gene3D" id="1.10.510.10">
    <property type="entry name" value="Transferase(Phosphotransferase) domain 1"/>
    <property type="match status" value="1"/>
</dbReference>
<sequence>MQYKYISVYCTGQDDRKSTIITVGGALALVLLVLGAWSIVSRWKWRRNRHHGFEKLGKHEPTRFEYHDLEAATDHFSQERKLGEGSFGVVYRGDKEDKSQVVGPNMDFYAELDTITSVNHKNLVKLVGWCRGKSWNFFEFLCWCWKKENDELFLVYELVPKGSLQDHLDNKEETLPWRTRYKIVKDIASALLYLHHECVPVILHRDIKPSNILLDNNFNAKLADFGLSRITDPGCSKVLTRADGVVEFSRNSDVYSFGIVLLEIACKQGMVRERVLQQYINRSLLQQAADDKLKDEFNRSEMENVIILGLWCSYPDDSKKRPSMQQVVAVLEHGRTFPDDLNSLLDTTSASTQQETYMVLQAPSSAGSTSYDSMMHA</sequence>
<dbReference type="SUPFAM" id="SSF56112">
    <property type="entry name" value="Protein kinase-like (PK-like)"/>
    <property type="match status" value="1"/>
</dbReference>
<dbReference type="GO" id="GO:0005524">
    <property type="term" value="F:ATP binding"/>
    <property type="evidence" value="ECO:0007669"/>
    <property type="project" value="UniProtKB-KW"/>
</dbReference>
<dbReference type="InterPro" id="IPR008271">
    <property type="entry name" value="Ser/Thr_kinase_AS"/>
</dbReference>
<dbReference type="AlphaFoldDB" id="A0A4U6U319"/>
<keyword evidence="7" id="KW-0547">Nucleotide-binding</keyword>
<dbReference type="InterPro" id="IPR000719">
    <property type="entry name" value="Prot_kinase_dom"/>
</dbReference>
<comment type="subcellular location">
    <subcellularLocation>
        <location evidence="1">Cell membrane</location>
        <topology evidence="1">Single-pass type I membrane protein</topology>
    </subcellularLocation>
</comment>
<name>A0A4U6U319_SETVI</name>
<dbReference type="GO" id="GO:0005886">
    <property type="term" value="C:plasma membrane"/>
    <property type="evidence" value="ECO:0007669"/>
    <property type="project" value="UniProtKB-SubCell"/>
</dbReference>
<protein>
    <recommendedName>
        <fullName evidence="14">Protein kinase domain-containing protein</fullName>
    </recommendedName>
</protein>
<gene>
    <name evidence="15" type="ORF">SEVIR_6G031200v2</name>
</gene>
<evidence type="ECO:0000256" key="4">
    <source>
        <dbReference type="ARBA" id="ARBA00022475"/>
    </source>
</evidence>
<evidence type="ECO:0000256" key="13">
    <source>
        <dbReference type="SAM" id="Phobius"/>
    </source>
</evidence>
<dbReference type="PROSITE" id="PS00108">
    <property type="entry name" value="PROTEIN_KINASE_ST"/>
    <property type="match status" value="1"/>
</dbReference>
<evidence type="ECO:0000256" key="1">
    <source>
        <dbReference type="ARBA" id="ARBA00004251"/>
    </source>
</evidence>
<reference evidence="15" key="1">
    <citation type="submission" date="2019-03" db="EMBL/GenBank/DDBJ databases">
        <title>WGS assembly of Setaria viridis.</title>
        <authorList>
            <person name="Huang P."/>
            <person name="Jenkins J."/>
            <person name="Grimwood J."/>
            <person name="Barry K."/>
            <person name="Healey A."/>
            <person name="Mamidi S."/>
            <person name="Sreedasyam A."/>
            <person name="Shu S."/>
            <person name="Feldman M."/>
            <person name="Wu J."/>
            <person name="Yu Y."/>
            <person name="Chen C."/>
            <person name="Johnson J."/>
            <person name="Rokhsar D."/>
            <person name="Baxter I."/>
            <person name="Schmutz J."/>
            <person name="Brutnell T."/>
            <person name="Kellogg E."/>
        </authorList>
    </citation>
    <scope>NUCLEOTIDE SEQUENCE [LARGE SCALE GENOMIC DNA]</scope>
</reference>
<keyword evidence="12" id="KW-0325">Glycoprotein</keyword>
<dbReference type="Gramene" id="TKW08484">
    <property type="protein sequence ID" value="TKW08484"/>
    <property type="gene ID" value="SEVIR_6G031200v2"/>
</dbReference>
<dbReference type="PROSITE" id="PS50011">
    <property type="entry name" value="PROTEIN_KINASE_DOM"/>
    <property type="match status" value="1"/>
</dbReference>
<evidence type="ECO:0000256" key="3">
    <source>
        <dbReference type="ARBA" id="ARBA00010217"/>
    </source>
</evidence>
<dbReference type="Pfam" id="PF00069">
    <property type="entry name" value="Pkinase"/>
    <property type="match status" value="1"/>
</dbReference>
<proteinExistence type="inferred from homology"/>
<keyword evidence="5 13" id="KW-0812">Transmembrane</keyword>
<accession>A0A4U6U319</accession>
<keyword evidence="8" id="KW-0067">ATP-binding</keyword>
<evidence type="ECO:0000313" key="16">
    <source>
        <dbReference type="Proteomes" id="UP000298652"/>
    </source>
</evidence>
<evidence type="ECO:0000256" key="5">
    <source>
        <dbReference type="ARBA" id="ARBA00022692"/>
    </source>
</evidence>
<feature type="transmembrane region" description="Helical" evidence="13">
    <location>
        <begin position="20"/>
        <end position="40"/>
    </location>
</feature>
<dbReference type="Proteomes" id="UP000298652">
    <property type="component" value="Chromosome 6"/>
</dbReference>
<keyword evidence="9 13" id="KW-1133">Transmembrane helix</keyword>
<keyword evidence="4" id="KW-1003">Cell membrane</keyword>
<organism evidence="15 16">
    <name type="scientific">Setaria viridis</name>
    <name type="common">Green bristlegrass</name>
    <name type="synonym">Setaria italica subsp. viridis</name>
    <dbReference type="NCBI Taxonomy" id="4556"/>
    <lineage>
        <taxon>Eukaryota</taxon>
        <taxon>Viridiplantae</taxon>
        <taxon>Streptophyta</taxon>
        <taxon>Embryophyta</taxon>
        <taxon>Tracheophyta</taxon>
        <taxon>Spermatophyta</taxon>
        <taxon>Magnoliopsida</taxon>
        <taxon>Liliopsida</taxon>
        <taxon>Poales</taxon>
        <taxon>Poaceae</taxon>
        <taxon>PACMAD clade</taxon>
        <taxon>Panicoideae</taxon>
        <taxon>Panicodae</taxon>
        <taxon>Paniceae</taxon>
        <taxon>Cenchrinae</taxon>
        <taxon>Setaria</taxon>
    </lineage>
</organism>
<dbReference type="PANTHER" id="PTHR27007">
    <property type="match status" value="1"/>
</dbReference>
<evidence type="ECO:0000256" key="12">
    <source>
        <dbReference type="ARBA" id="ARBA00023180"/>
    </source>
</evidence>
<evidence type="ECO:0000256" key="2">
    <source>
        <dbReference type="ARBA" id="ARBA00008536"/>
    </source>
</evidence>
<evidence type="ECO:0000256" key="7">
    <source>
        <dbReference type="ARBA" id="ARBA00022741"/>
    </source>
</evidence>
<dbReference type="SMART" id="SM00220">
    <property type="entry name" value="S_TKc"/>
    <property type="match status" value="1"/>
</dbReference>
<evidence type="ECO:0000256" key="6">
    <source>
        <dbReference type="ARBA" id="ARBA00022729"/>
    </source>
</evidence>
<comment type="similarity">
    <text evidence="2">In the N-terminal section; belongs to the leguminous lectin family.</text>
</comment>
<comment type="similarity">
    <text evidence="3">In the C-terminal section; belongs to the protein kinase superfamily. Ser/Thr protein kinase family.</text>
</comment>
<feature type="domain" description="Protein kinase" evidence="14">
    <location>
        <begin position="76"/>
        <end position="336"/>
    </location>
</feature>
<evidence type="ECO:0000259" key="14">
    <source>
        <dbReference type="PROSITE" id="PS50011"/>
    </source>
</evidence>
<dbReference type="InterPro" id="IPR011009">
    <property type="entry name" value="Kinase-like_dom_sf"/>
</dbReference>
<keyword evidence="16" id="KW-1185">Reference proteome</keyword>
<dbReference type="FunFam" id="1.10.510.10:FF:000240">
    <property type="entry name" value="Lectin-domain containing receptor kinase A4.3"/>
    <property type="match status" value="1"/>
</dbReference>
<dbReference type="EMBL" id="CM016557">
    <property type="protein sequence ID" value="TKW08484.1"/>
    <property type="molecule type" value="Genomic_DNA"/>
</dbReference>
<dbReference type="Gene3D" id="3.30.200.20">
    <property type="entry name" value="Phosphorylase Kinase, domain 1"/>
    <property type="match status" value="1"/>
</dbReference>
<evidence type="ECO:0000256" key="10">
    <source>
        <dbReference type="ARBA" id="ARBA00023136"/>
    </source>
</evidence>
<dbReference type="OMA" id="GFRRFEY"/>
<keyword evidence="11" id="KW-0675">Receptor</keyword>
<dbReference type="GO" id="GO:0002229">
    <property type="term" value="P:defense response to oomycetes"/>
    <property type="evidence" value="ECO:0007669"/>
    <property type="project" value="UniProtKB-ARBA"/>
</dbReference>
<evidence type="ECO:0000313" key="15">
    <source>
        <dbReference type="EMBL" id="TKW08484.1"/>
    </source>
</evidence>
<evidence type="ECO:0000256" key="9">
    <source>
        <dbReference type="ARBA" id="ARBA00022989"/>
    </source>
</evidence>
<dbReference type="InterPro" id="IPR050528">
    <property type="entry name" value="L-type_Lectin-RKs"/>
</dbReference>